<organism evidence="1">
    <name type="scientific">Arion vulgaris</name>
    <dbReference type="NCBI Taxonomy" id="1028688"/>
    <lineage>
        <taxon>Eukaryota</taxon>
        <taxon>Metazoa</taxon>
        <taxon>Spiralia</taxon>
        <taxon>Lophotrochozoa</taxon>
        <taxon>Mollusca</taxon>
        <taxon>Gastropoda</taxon>
        <taxon>Heterobranchia</taxon>
        <taxon>Euthyneura</taxon>
        <taxon>Panpulmonata</taxon>
        <taxon>Eupulmonata</taxon>
        <taxon>Stylommatophora</taxon>
        <taxon>Helicina</taxon>
        <taxon>Arionoidea</taxon>
        <taxon>Arionidae</taxon>
        <taxon>Arion</taxon>
    </lineage>
</organism>
<protein>
    <submittedName>
        <fullName evidence="1">Uncharacterized protein</fullName>
    </submittedName>
</protein>
<accession>A0A0B7AV98</accession>
<proteinExistence type="predicted"/>
<name>A0A0B7AV98_9EUPU</name>
<sequence>MKGTACISYYCLIKHKKLNGKLTKCLLCHKVTKNSSCREENLGIQINLRPCSPHWKMERQWETTQPDRTI</sequence>
<gene>
    <name evidence="1" type="primary">ORF144577</name>
</gene>
<dbReference type="AlphaFoldDB" id="A0A0B7AV98"/>
<reference evidence="1" key="1">
    <citation type="submission" date="2014-12" db="EMBL/GenBank/DDBJ databases">
        <title>Insight into the proteome of Arion vulgaris.</title>
        <authorList>
            <person name="Aradska J."/>
            <person name="Bulat T."/>
            <person name="Smidak R."/>
            <person name="Sarate P."/>
            <person name="Gangsoo J."/>
            <person name="Sialana F."/>
            <person name="Bilban M."/>
            <person name="Lubec G."/>
        </authorList>
    </citation>
    <scope>NUCLEOTIDE SEQUENCE</scope>
    <source>
        <tissue evidence="1">Skin</tissue>
    </source>
</reference>
<dbReference type="EMBL" id="HACG01037933">
    <property type="protein sequence ID" value="CEK84798.1"/>
    <property type="molecule type" value="Transcribed_RNA"/>
</dbReference>
<evidence type="ECO:0000313" key="1">
    <source>
        <dbReference type="EMBL" id="CEK84798.1"/>
    </source>
</evidence>